<evidence type="ECO:0000256" key="8">
    <source>
        <dbReference type="RuleBase" id="RU003346"/>
    </source>
</evidence>
<accession>A0A5C3EXI2</accession>
<evidence type="ECO:0000313" key="12">
    <source>
        <dbReference type="EMBL" id="SPO36983.1"/>
    </source>
</evidence>
<feature type="transmembrane region" description="Helical" evidence="10">
    <location>
        <begin position="122"/>
        <end position="141"/>
    </location>
</feature>
<dbReference type="Gene3D" id="1.20.1250.20">
    <property type="entry name" value="MFS general substrate transporter like domains"/>
    <property type="match status" value="1"/>
</dbReference>
<feature type="transmembrane region" description="Helical" evidence="10">
    <location>
        <begin position="64"/>
        <end position="85"/>
    </location>
</feature>
<organism evidence="12 13">
    <name type="scientific">Pseudozyma flocculosa</name>
    <dbReference type="NCBI Taxonomy" id="84751"/>
    <lineage>
        <taxon>Eukaryota</taxon>
        <taxon>Fungi</taxon>
        <taxon>Dikarya</taxon>
        <taxon>Basidiomycota</taxon>
        <taxon>Ustilaginomycotina</taxon>
        <taxon>Ustilaginomycetes</taxon>
        <taxon>Ustilaginales</taxon>
        <taxon>Ustilaginaceae</taxon>
        <taxon>Pseudozyma</taxon>
    </lineage>
</organism>
<evidence type="ECO:0000256" key="4">
    <source>
        <dbReference type="ARBA" id="ARBA00022692"/>
    </source>
</evidence>
<gene>
    <name evidence="12" type="ORF">PSFLO_02455</name>
</gene>
<feature type="region of interest" description="Disordered" evidence="9">
    <location>
        <begin position="1"/>
        <end position="39"/>
    </location>
</feature>
<proteinExistence type="inferred from homology"/>
<dbReference type="InterPro" id="IPR050360">
    <property type="entry name" value="MFS_Sugar_Transporters"/>
</dbReference>
<feature type="transmembrane region" description="Helical" evidence="10">
    <location>
        <begin position="208"/>
        <end position="228"/>
    </location>
</feature>
<dbReference type="FunFam" id="1.20.1250.20:FF:000078">
    <property type="entry name" value="MFS maltose transporter, putative"/>
    <property type="match status" value="1"/>
</dbReference>
<dbReference type="InterPro" id="IPR003663">
    <property type="entry name" value="Sugar/inositol_transpt"/>
</dbReference>
<evidence type="ECO:0000256" key="3">
    <source>
        <dbReference type="ARBA" id="ARBA00022448"/>
    </source>
</evidence>
<evidence type="ECO:0000313" key="13">
    <source>
        <dbReference type="Proteomes" id="UP000323386"/>
    </source>
</evidence>
<feature type="transmembrane region" description="Helical" evidence="10">
    <location>
        <begin position="362"/>
        <end position="383"/>
    </location>
</feature>
<dbReference type="GO" id="GO:0005351">
    <property type="term" value="F:carbohydrate:proton symporter activity"/>
    <property type="evidence" value="ECO:0007669"/>
    <property type="project" value="TreeGrafter"/>
</dbReference>
<evidence type="ECO:0000256" key="5">
    <source>
        <dbReference type="ARBA" id="ARBA00022989"/>
    </source>
</evidence>
<keyword evidence="3 8" id="KW-0813">Transport</keyword>
<dbReference type="Pfam" id="PF00083">
    <property type="entry name" value="Sugar_tr"/>
    <property type="match status" value="1"/>
</dbReference>
<evidence type="ECO:0000256" key="10">
    <source>
        <dbReference type="SAM" id="Phobius"/>
    </source>
</evidence>
<dbReference type="PROSITE" id="PS00216">
    <property type="entry name" value="SUGAR_TRANSPORT_1"/>
    <property type="match status" value="1"/>
</dbReference>
<dbReference type="PANTHER" id="PTHR48022:SF27">
    <property type="entry name" value="MAJOR FACILITATOR SUPERFAMILY (MFS) PROFILE DOMAIN-CONTAINING PROTEIN"/>
    <property type="match status" value="1"/>
</dbReference>
<dbReference type="InterPro" id="IPR036259">
    <property type="entry name" value="MFS_trans_sf"/>
</dbReference>
<dbReference type="InterPro" id="IPR005829">
    <property type="entry name" value="Sugar_transporter_CS"/>
</dbReference>
<comment type="subcellular location">
    <subcellularLocation>
        <location evidence="1">Membrane</location>
        <topology evidence="1">Multi-pass membrane protein</topology>
    </subcellularLocation>
</comment>
<comment type="similarity">
    <text evidence="2 8">Belongs to the major facilitator superfamily. Sugar transporter (TC 2.A.1.1) family.</text>
</comment>
<evidence type="ECO:0000256" key="2">
    <source>
        <dbReference type="ARBA" id="ARBA00010992"/>
    </source>
</evidence>
<keyword evidence="4 10" id="KW-0812">Transmembrane</keyword>
<dbReference type="NCBIfam" id="TIGR00879">
    <property type="entry name" value="SP"/>
    <property type="match status" value="1"/>
</dbReference>
<dbReference type="GO" id="GO:0016020">
    <property type="term" value="C:membrane"/>
    <property type="evidence" value="ECO:0007669"/>
    <property type="project" value="UniProtKB-SubCell"/>
</dbReference>
<feature type="transmembrane region" description="Helical" evidence="10">
    <location>
        <begin position="461"/>
        <end position="479"/>
    </location>
</feature>
<feature type="compositionally biased region" description="Polar residues" evidence="9">
    <location>
        <begin position="21"/>
        <end position="39"/>
    </location>
</feature>
<dbReference type="InterPro" id="IPR020846">
    <property type="entry name" value="MFS_dom"/>
</dbReference>
<feature type="compositionally biased region" description="Polar residues" evidence="9">
    <location>
        <begin position="1"/>
        <end position="10"/>
    </location>
</feature>
<evidence type="ECO:0000259" key="11">
    <source>
        <dbReference type="PROSITE" id="PS50850"/>
    </source>
</evidence>
<dbReference type="PANTHER" id="PTHR48022">
    <property type="entry name" value="PLASTIDIC GLUCOSE TRANSPORTER 4"/>
    <property type="match status" value="1"/>
</dbReference>
<dbReference type="InterPro" id="IPR005828">
    <property type="entry name" value="MFS_sugar_transport-like"/>
</dbReference>
<dbReference type="SUPFAM" id="SSF103473">
    <property type="entry name" value="MFS general substrate transporter"/>
    <property type="match status" value="1"/>
</dbReference>
<evidence type="ECO:0000256" key="6">
    <source>
        <dbReference type="ARBA" id="ARBA00023136"/>
    </source>
</evidence>
<evidence type="ECO:0000256" key="9">
    <source>
        <dbReference type="SAM" id="MobiDB-lite"/>
    </source>
</evidence>
<comment type="catalytic activity">
    <reaction evidence="7">
        <text>myo-inositol(out) + H(+)(out) = myo-inositol(in) + H(+)(in)</text>
        <dbReference type="Rhea" id="RHEA:60364"/>
        <dbReference type="ChEBI" id="CHEBI:15378"/>
        <dbReference type="ChEBI" id="CHEBI:17268"/>
    </reaction>
</comment>
<reference evidence="12 13" key="1">
    <citation type="submission" date="2018-03" db="EMBL/GenBank/DDBJ databases">
        <authorList>
            <person name="Guldener U."/>
        </authorList>
    </citation>
    <scope>NUCLEOTIDE SEQUENCE [LARGE SCALE GENOMIC DNA]</scope>
    <source>
        <strain evidence="12 13">DAOM196992</strain>
    </source>
</reference>
<dbReference type="Proteomes" id="UP000323386">
    <property type="component" value="Unassembled WGS sequence"/>
</dbReference>
<feature type="region of interest" description="Disordered" evidence="9">
    <location>
        <begin position="568"/>
        <end position="592"/>
    </location>
</feature>
<keyword evidence="13" id="KW-1185">Reference proteome</keyword>
<protein>
    <submittedName>
        <fullName evidence="12">Related to monosaccharide transporter</fullName>
    </submittedName>
</protein>
<sequence length="592" mass="63537">MDPATCNESRCASGPPLSRGGSRTDQSNKMDTSSKLSSAGASNVGDLAYGVDDVAAAPPADAKIWTWTVFITVLTISLSGATYGLENAIMSPLAAMPRFVEKFQGVNPDTGDLTFTASHQSMLFSIPLIGTILGAILSSPLQNRFGRKWTLFSTYVFSIPATQLQLWSPNLAAFIIGRLLNGLSYGCALSIGPLYLADVVPAKIRGGAVASTNLLTILANLLAAICCWSTEKTYSDRRQYMVPLALQAALPLLLLVPTPLLPESPVWFVQKGRIDDARKSLRKVRPVSDAAIEHELGILIRGEQERKDLAKETRFTDIFAREHLVRTMVAGSFFALNQISGIILSTTYATIFLTQVGVADPFVLTVYAYVCQLVAAALAIYALERVGRRSLALPGFVVLTAIDFVAGALAFRSSDPAIAQTIAGLAMVFNFVWTLCFYSISLLMPSELPTQRLRNYTMSYAIGWGQTTAVVTTLAVPQITAADAAGLGAKAYLIFGGCMACITVAAFFLLPETKGRTFVEVDELYEMRIPAWRWKAAQISLDRQRHRSVDLGLGTGAVPGGDTAAAAAAATSIQSEKAEKDRNVTTTSVESA</sequence>
<dbReference type="PROSITE" id="PS50850">
    <property type="entry name" value="MFS"/>
    <property type="match status" value="1"/>
</dbReference>
<keyword evidence="5 10" id="KW-1133">Transmembrane helix</keyword>
<dbReference type="OrthoDB" id="6612291at2759"/>
<feature type="transmembrane region" description="Helical" evidence="10">
    <location>
        <begin position="171"/>
        <end position="196"/>
    </location>
</feature>
<keyword evidence="6 10" id="KW-0472">Membrane</keyword>
<feature type="transmembrane region" description="Helical" evidence="10">
    <location>
        <begin position="417"/>
        <end position="440"/>
    </location>
</feature>
<dbReference type="AlphaFoldDB" id="A0A5C3EXI2"/>
<evidence type="ECO:0000256" key="7">
    <source>
        <dbReference type="ARBA" id="ARBA00049119"/>
    </source>
</evidence>
<evidence type="ECO:0000256" key="1">
    <source>
        <dbReference type="ARBA" id="ARBA00004141"/>
    </source>
</evidence>
<name>A0A5C3EXI2_9BASI</name>
<feature type="transmembrane region" description="Helical" evidence="10">
    <location>
        <begin position="390"/>
        <end position="411"/>
    </location>
</feature>
<dbReference type="EMBL" id="OOIP01000005">
    <property type="protein sequence ID" value="SPO36983.1"/>
    <property type="molecule type" value="Genomic_DNA"/>
</dbReference>
<feature type="domain" description="Major facilitator superfamily (MFS) profile" evidence="11">
    <location>
        <begin position="72"/>
        <end position="514"/>
    </location>
</feature>
<feature type="transmembrane region" description="Helical" evidence="10">
    <location>
        <begin position="491"/>
        <end position="510"/>
    </location>
</feature>